<dbReference type="RefSeq" id="WP_054403322.1">
    <property type="nucleotide sequence ID" value="NZ_LIUT01000001.1"/>
</dbReference>
<evidence type="ECO:0000313" key="2">
    <source>
        <dbReference type="EMBL" id="KOR90382.1"/>
    </source>
</evidence>
<accession>A0A0M1P7L7</accession>
<name>A0A0M1P7L7_9BACL</name>
<comment type="caution">
    <text evidence="2">The sequence shown here is derived from an EMBL/GenBank/DDBJ whole genome shotgun (WGS) entry which is preliminary data.</text>
</comment>
<feature type="transmembrane region" description="Helical" evidence="1">
    <location>
        <begin position="20"/>
        <end position="39"/>
    </location>
</feature>
<organism evidence="2 3">
    <name type="scientific">Paenibacillus solani</name>
    <dbReference type="NCBI Taxonomy" id="1705565"/>
    <lineage>
        <taxon>Bacteria</taxon>
        <taxon>Bacillati</taxon>
        <taxon>Bacillota</taxon>
        <taxon>Bacilli</taxon>
        <taxon>Bacillales</taxon>
        <taxon>Paenibacillaceae</taxon>
        <taxon>Paenibacillus</taxon>
    </lineage>
</organism>
<dbReference type="Proteomes" id="UP000036932">
    <property type="component" value="Unassembled WGS sequence"/>
</dbReference>
<evidence type="ECO:0000313" key="3">
    <source>
        <dbReference type="Proteomes" id="UP000036932"/>
    </source>
</evidence>
<sequence>MKTLIDIIDSLPDAYKPALITSSTAILGAFIGAIVAQYLSHKLTLKRERTKQLSEIYYKLYSPIIFEIYAFIDICTHFRRGHDINSDVDEAAIYDKIFNHVEENLMFASPRIKKAFFDVKKSKYSFDGSGFMSKISELLFLLNLLEDLHHLVMKTSIYDKENQNDLMANKIYLLTWALLLYICADEAEALETIKYKWLFDKSLLTEKNYKQMKQKYGFQIMTEDGYMKKKFSSTGFLNYLVDNLILKQEYKEMFKEIKEKNIEIFE</sequence>
<evidence type="ECO:0000256" key="1">
    <source>
        <dbReference type="SAM" id="Phobius"/>
    </source>
</evidence>
<keyword evidence="1" id="KW-0472">Membrane</keyword>
<proteinExistence type="predicted"/>
<keyword evidence="1" id="KW-0812">Transmembrane</keyword>
<keyword evidence="1" id="KW-1133">Transmembrane helix</keyword>
<protein>
    <submittedName>
        <fullName evidence="2">Uncharacterized protein</fullName>
    </submittedName>
</protein>
<dbReference type="OrthoDB" id="2942293at2"/>
<dbReference type="EMBL" id="LIUT01000001">
    <property type="protein sequence ID" value="KOR90382.1"/>
    <property type="molecule type" value="Genomic_DNA"/>
</dbReference>
<dbReference type="AlphaFoldDB" id="A0A0M1P7L7"/>
<dbReference type="PATRIC" id="fig|1705565.3.peg.5161"/>
<keyword evidence="3" id="KW-1185">Reference proteome</keyword>
<gene>
    <name evidence="2" type="ORF">AM231_15455</name>
</gene>
<reference evidence="3" key="1">
    <citation type="submission" date="2015-08" db="EMBL/GenBank/DDBJ databases">
        <title>Genome sequencing project for genomic taxonomy and phylogenomics of Bacillus-like bacteria.</title>
        <authorList>
            <person name="Liu B."/>
            <person name="Wang J."/>
            <person name="Zhu Y."/>
            <person name="Liu G."/>
            <person name="Chen Q."/>
            <person name="Chen Z."/>
            <person name="Lan J."/>
            <person name="Che J."/>
            <person name="Ge C."/>
            <person name="Shi H."/>
            <person name="Pan Z."/>
            <person name="Liu X."/>
        </authorList>
    </citation>
    <scope>NUCLEOTIDE SEQUENCE [LARGE SCALE GENOMIC DNA]</scope>
    <source>
        <strain evidence="3">FJAT-22460</strain>
    </source>
</reference>